<dbReference type="RefSeq" id="WP_379829705.1">
    <property type="nucleotide sequence ID" value="NZ_JBHUHU010000001.1"/>
</dbReference>
<dbReference type="PANTHER" id="PTHR33546:SF1">
    <property type="entry name" value="LARGE, MULTIFUNCTIONAL SECRETED PROTEIN"/>
    <property type="match status" value="1"/>
</dbReference>
<feature type="domain" description="WW" evidence="5">
    <location>
        <begin position="559"/>
        <end position="592"/>
    </location>
</feature>
<dbReference type="NCBIfam" id="TIGR02604">
    <property type="entry name" value="Piru_Ver_Nterm"/>
    <property type="match status" value="1"/>
</dbReference>
<evidence type="ECO:0000313" key="8">
    <source>
        <dbReference type="Proteomes" id="UP001597342"/>
    </source>
</evidence>
<dbReference type="SUPFAM" id="SSF63829">
    <property type="entry name" value="Calcium-dependent phosphotriesterase"/>
    <property type="match status" value="2"/>
</dbReference>
<proteinExistence type="predicted"/>
<dbReference type="InterPro" id="IPR013428">
    <property type="entry name" value="Membrane-bound_put_N"/>
</dbReference>
<dbReference type="InterPro" id="IPR036514">
    <property type="entry name" value="SGNH_hydro_sf"/>
</dbReference>
<dbReference type="Proteomes" id="UP001597342">
    <property type="component" value="Unassembled WGS sequence"/>
</dbReference>
<evidence type="ECO:0000256" key="4">
    <source>
        <dbReference type="PROSITE-ProRule" id="PRU00433"/>
    </source>
</evidence>
<keyword evidence="2 4" id="KW-0479">Metal-binding</keyword>
<name>A0ABW4XTX1_9FLAO</name>
<dbReference type="Gene3D" id="1.25.10.10">
    <property type="entry name" value="Leucine-rich Repeat Variant"/>
    <property type="match status" value="1"/>
</dbReference>
<comment type="caution">
    <text evidence="7">The sequence shown here is derived from an EMBL/GenBank/DDBJ whole genome shotgun (WGS) entry which is preliminary data.</text>
</comment>
<dbReference type="InterPro" id="IPR001202">
    <property type="entry name" value="WW_dom"/>
</dbReference>
<dbReference type="PROSITE" id="PS50020">
    <property type="entry name" value="WW_DOMAIN_2"/>
    <property type="match status" value="1"/>
</dbReference>
<dbReference type="InterPro" id="IPR016024">
    <property type="entry name" value="ARM-type_fold"/>
</dbReference>
<dbReference type="InterPro" id="IPR036909">
    <property type="entry name" value="Cyt_c-like_dom_sf"/>
</dbReference>
<dbReference type="Gene3D" id="3.40.50.1110">
    <property type="entry name" value="SGNH hydrolase"/>
    <property type="match status" value="1"/>
</dbReference>
<dbReference type="Gene3D" id="1.10.760.10">
    <property type="entry name" value="Cytochrome c-like domain"/>
    <property type="match status" value="1"/>
</dbReference>
<dbReference type="InterPro" id="IPR011989">
    <property type="entry name" value="ARM-like"/>
</dbReference>
<dbReference type="PROSITE" id="PS51257">
    <property type="entry name" value="PROKAR_LIPOPROTEIN"/>
    <property type="match status" value="1"/>
</dbReference>
<keyword evidence="8" id="KW-1185">Reference proteome</keyword>
<feature type="domain" description="Cytochrome c" evidence="6">
    <location>
        <begin position="917"/>
        <end position="1012"/>
    </location>
</feature>
<dbReference type="Pfam" id="PF13646">
    <property type="entry name" value="HEAT_2"/>
    <property type="match status" value="1"/>
</dbReference>
<dbReference type="SUPFAM" id="SSF52266">
    <property type="entry name" value="SGNH hydrolase"/>
    <property type="match status" value="1"/>
</dbReference>
<dbReference type="EMBL" id="JBHUHU010000001">
    <property type="protein sequence ID" value="MFD2098940.1"/>
    <property type="molecule type" value="Genomic_DNA"/>
</dbReference>
<dbReference type="PROSITE" id="PS51007">
    <property type="entry name" value="CYTC"/>
    <property type="match status" value="1"/>
</dbReference>
<dbReference type="Pfam" id="PF00034">
    <property type="entry name" value="Cytochrom_C"/>
    <property type="match status" value="1"/>
</dbReference>
<protein>
    <submittedName>
        <fullName evidence="7">PVC-type heme-binding CxxCH protein</fullName>
    </submittedName>
</protein>
<reference evidence="8" key="1">
    <citation type="journal article" date="2019" name="Int. J. Syst. Evol. Microbiol.">
        <title>The Global Catalogue of Microorganisms (GCM) 10K type strain sequencing project: providing services to taxonomists for standard genome sequencing and annotation.</title>
        <authorList>
            <consortium name="The Broad Institute Genomics Platform"/>
            <consortium name="The Broad Institute Genome Sequencing Center for Infectious Disease"/>
            <person name="Wu L."/>
            <person name="Ma J."/>
        </authorList>
    </citation>
    <scope>NUCLEOTIDE SEQUENCE [LARGE SCALE GENOMIC DNA]</scope>
    <source>
        <strain evidence="8">JCM 3389</strain>
    </source>
</reference>
<evidence type="ECO:0000256" key="1">
    <source>
        <dbReference type="ARBA" id="ARBA00022617"/>
    </source>
</evidence>
<dbReference type="InterPro" id="IPR055557">
    <property type="entry name" value="DUF7133"/>
</dbReference>
<accession>A0ABW4XTX1</accession>
<keyword evidence="3 4" id="KW-0408">Iron</keyword>
<organism evidence="7 8">
    <name type="scientific">Flagellimonas iocasae</name>
    <dbReference type="NCBI Taxonomy" id="2055905"/>
    <lineage>
        <taxon>Bacteria</taxon>
        <taxon>Pseudomonadati</taxon>
        <taxon>Bacteroidota</taxon>
        <taxon>Flavobacteriia</taxon>
        <taxon>Flavobacteriales</taxon>
        <taxon>Flavobacteriaceae</taxon>
        <taxon>Flagellimonas</taxon>
    </lineage>
</organism>
<evidence type="ECO:0000259" key="5">
    <source>
        <dbReference type="PROSITE" id="PS50020"/>
    </source>
</evidence>
<keyword evidence="1 4" id="KW-0349">Heme</keyword>
<dbReference type="CDD" id="cd01834">
    <property type="entry name" value="SGNH_hydrolase_like_2"/>
    <property type="match status" value="1"/>
</dbReference>
<dbReference type="SUPFAM" id="SSF46626">
    <property type="entry name" value="Cytochrome c"/>
    <property type="match status" value="1"/>
</dbReference>
<dbReference type="PANTHER" id="PTHR33546">
    <property type="entry name" value="LARGE, MULTIFUNCTIONAL SECRETED PROTEIN-RELATED"/>
    <property type="match status" value="1"/>
</dbReference>
<dbReference type="Gene3D" id="2.120.10.30">
    <property type="entry name" value="TolB, C-terminal domain"/>
    <property type="match status" value="1"/>
</dbReference>
<dbReference type="Pfam" id="PF23500">
    <property type="entry name" value="DUF7133"/>
    <property type="match status" value="1"/>
</dbReference>
<evidence type="ECO:0000259" key="6">
    <source>
        <dbReference type="PROSITE" id="PS51007"/>
    </source>
</evidence>
<dbReference type="SUPFAM" id="SSF48371">
    <property type="entry name" value="ARM repeat"/>
    <property type="match status" value="1"/>
</dbReference>
<sequence>MKILKDLRFSLLFLSLVFLGCKKEVNSLNLTVGEGEHIVLIGNNLGSRMMNFGHFETEMHLRNPEKQLFIRNMCDGGDTPGFRAHSGRFSPWAFPGAEKYQDELANFSNSQGHFETPDQWLTRLKADKILAFFGYNESFNGPKGLEAFKGELSDFVFHTLNQEYNGATPPQLILVSPIAFEDRSNDFDVPNGEVENQNLELYTKAIKEVAEKNNVAFVDVFHPTKSWFASDENFTIDGFQLNDMGYEKFSKLLVDMVFGDDQKIVEENREPVRKAVLEKNWFWHDDYKSPNGVHVFGRRYNPFGPENYPDETQKKREMAAIRDTAIWRTAMGEPYDLAAADAKTHKLPEVETNFINGDYGRGEAKYLYGEESLKTIKMAKGYQIELFASEEDFPDLANPAQLSFDNKGRLWVAVMPTYPHYKPGDPKPNDKLLILEDTDGDHKADKQTIFAEGLHIPAGFELAPEGVYVSQGTNLKLLTDTDGDDHADKIEIVLSGFDDHDTHHVISAFCADPSGAIIMGEGVFLHTNVETPYGPVRATNGGFYRYSPQQKKLQRVAQVSIPNPWGTAFDRWGQPFFLETSGPEVRWMLPGSIKNRYGQFNDLGPSLLKQEDMVRPTSGLEFVSSRHFPDEVQGDLLLNNTIGFLGMRQHKVTDTGTGYKLEKRQDLVEGSDKNFRPVDMEFAPDGSLYLVDWHNVLIGHMQHNARDPLRDHVHGRIYRITYPDRPLVEPADIDGASLETLLNNLKLPEFRTRYRTRRELRGRDADEVMEAVSNWVSELDAADENYEHHLLEALWVSWGANKISVDLVERLLGAKDYRVRAAAVHVLGYAGHQIKNQKELLLKMAEDSNSRVRMEVLVAASWMTQDDGLEILQKVGNQPMDEWLNVPYERAIAHLKGENLASKTEEIVTHLEGADREAYVKGKEIYEREGFCITCHQKNGEGLAATGYPPLRQSKWVVEDEERLIKLTLKGIMGPIEVQNLNYDGQVPMTPFGGMLNDDEVAAVLTYVRNSFSNKTTVISADKVKTVREQIKDKEGFYSAEELLKQHPHKKVEGKALVN</sequence>
<gene>
    <name evidence="7" type="ORF">ACFSJE_04085</name>
</gene>
<evidence type="ECO:0000256" key="3">
    <source>
        <dbReference type="ARBA" id="ARBA00023004"/>
    </source>
</evidence>
<dbReference type="InterPro" id="IPR009056">
    <property type="entry name" value="Cyt_c-like_dom"/>
</dbReference>
<evidence type="ECO:0000256" key="2">
    <source>
        <dbReference type="ARBA" id="ARBA00022723"/>
    </source>
</evidence>
<dbReference type="InterPro" id="IPR011042">
    <property type="entry name" value="6-blade_b-propeller_TolB-like"/>
</dbReference>
<evidence type="ECO:0000313" key="7">
    <source>
        <dbReference type="EMBL" id="MFD2098940.1"/>
    </source>
</evidence>